<evidence type="ECO:0000256" key="10">
    <source>
        <dbReference type="ARBA" id="ARBA00047767"/>
    </source>
</evidence>
<feature type="binding site" evidence="11">
    <location>
        <position position="76"/>
    </location>
    <ligand>
        <name>UMP</name>
        <dbReference type="ChEBI" id="CHEBI:57865"/>
    </ligand>
</feature>
<keyword evidence="7 11" id="KW-0418">Kinase</keyword>
<dbReference type="HAMAP" id="MF_01220_B">
    <property type="entry name" value="PyrH_B"/>
    <property type="match status" value="1"/>
</dbReference>
<evidence type="ECO:0000256" key="9">
    <source>
        <dbReference type="ARBA" id="ARBA00022975"/>
    </source>
</evidence>
<comment type="caution">
    <text evidence="11">Lacks conserved residue(s) required for the propagation of feature annotation.</text>
</comment>
<sequence length="250" mass="27378">MSQETSKYKRILIKLSGEALAGEGEFGIDSNKAHSLAEEIKEVHSLGVEIALVVGGGNLIRGANLAKVGMDQATADYMGMLATIQNALALQDACEKKGLYTRVQSAIDIHSIAESYIRRRAVRHLEKKRIVIFAGGIGNPYFTTDTAASLRAVEVGCEVILKATKVDGVYDADPKKEPNAKRYTHISFMESIKRRLKVMDSTALSLCMENNMSIIVFDIFKRGNLKDLVLGDKKIGTLISNSEDIRIDGE</sequence>
<evidence type="ECO:0000256" key="5">
    <source>
        <dbReference type="ARBA" id="ARBA00022679"/>
    </source>
</evidence>
<evidence type="ECO:0000313" key="14">
    <source>
        <dbReference type="Proteomes" id="UP000297762"/>
    </source>
</evidence>
<dbReference type="EC" id="2.7.4.22" evidence="11"/>
<comment type="similarity">
    <text evidence="3 11">Belongs to the UMP kinase family.</text>
</comment>
<protein>
    <recommendedName>
        <fullName evidence="11">Uridylate kinase</fullName>
        <shortName evidence="11">UK</shortName>
        <ecNumber evidence="11">2.7.4.22</ecNumber>
    </recommendedName>
    <alternativeName>
        <fullName evidence="11">Uridine monophosphate kinase</fullName>
        <shortName evidence="11">UMP kinase</shortName>
        <shortName evidence="11">UMPK</shortName>
    </alternativeName>
</protein>
<dbReference type="InterPro" id="IPR015963">
    <property type="entry name" value="Uridylate_kinase_bac"/>
</dbReference>
<comment type="subcellular location">
    <subcellularLocation>
        <location evidence="1 11">Cytoplasm</location>
    </subcellularLocation>
</comment>
<evidence type="ECO:0000313" key="13">
    <source>
        <dbReference type="EMBL" id="TGL59264.1"/>
    </source>
</evidence>
<feature type="binding site" evidence="11">
    <location>
        <position position="164"/>
    </location>
    <ligand>
        <name>ATP</name>
        <dbReference type="ChEBI" id="CHEBI:30616"/>
    </ligand>
</feature>
<evidence type="ECO:0000259" key="12">
    <source>
        <dbReference type="Pfam" id="PF00696"/>
    </source>
</evidence>
<dbReference type="OrthoDB" id="9807458at2"/>
<comment type="caution">
    <text evidence="13">The sequence shown here is derived from an EMBL/GenBank/DDBJ whole genome shotgun (WGS) entry which is preliminary data.</text>
</comment>
<dbReference type="GO" id="GO:0005524">
    <property type="term" value="F:ATP binding"/>
    <property type="evidence" value="ECO:0007669"/>
    <property type="project" value="UniProtKB-KW"/>
</dbReference>
<dbReference type="AlphaFoldDB" id="A0A4R9K322"/>
<comment type="function">
    <text evidence="11">Catalyzes the reversible phosphorylation of UMP to UDP.</text>
</comment>
<comment type="activity regulation">
    <text evidence="11">Inhibited by UTP.</text>
</comment>
<evidence type="ECO:0000256" key="4">
    <source>
        <dbReference type="ARBA" id="ARBA00022490"/>
    </source>
</evidence>
<gene>
    <name evidence="11" type="primary">pyrH</name>
    <name evidence="13" type="ORF">EHQ64_16395</name>
</gene>
<dbReference type="GO" id="GO:0006225">
    <property type="term" value="P:UDP biosynthetic process"/>
    <property type="evidence" value="ECO:0007669"/>
    <property type="project" value="TreeGrafter"/>
</dbReference>
<name>A0A4R9K322_9LEPT</name>
<comment type="catalytic activity">
    <reaction evidence="10 11">
        <text>UMP + ATP = UDP + ADP</text>
        <dbReference type="Rhea" id="RHEA:24400"/>
        <dbReference type="ChEBI" id="CHEBI:30616"/>
        <dbReference type="ChEBI" id="CHEBI:57865"/>
        <dbReference type="ChEBI" id="CHEBI:58223"/>
        <dbReference type="ChEBI" id="CHEBI:456216"/>
        <dbReference type="EC" id="2.7.4.22"/>
    </reaction>
</comment>
<accession>A0A4R9K322</accession>
<keyword evidence="4 11" id="KW-0963">Cytoplasm</keyword>
<evidence type="ECO:0000256" key="2">
    <source>
        <dbReference type="ARBA" id="ARBA00004791"/>
    </source>
</evidence>
<organism evidence="13 14">
    <name type="scientific">Leptospira sarikeiensis</name>
    <dbReference type="NCBI Taxonomy" id="2484943"/>
    <lineage>
        <taxon>Bacteria</taxon>
        <taxon>Pseudomonadati</taxon>
        <taxon>Spirochaetota</taxon>
        <taxon>Spirochaetia</taxon>
        <taxon>Leptospirales</taxon>
        <taxon>Leptospiraceae</taxon>
        <taxon>Leptospira</taxon>
    </lineage>
</organism>
<evidence type="ECO:0000256" key="8">
    <source>
        <dbReference type="ARBA" id="ARBA00022840"/>
    </source>
</evidence>
<dbReference type="GO" id="GO:0044210">
    <property type="term" value="P:'de novo' CTP biosynthetic process"/>
    <property type="evidence" value="ECO:0007669"/>
    <property type="project" value="UniProtKB-UniRule"/>
</dbReference>
<feature type="domain" description="Aspartate/glutamate/uridylate kinase" evidence="12">
    <location>
        <begin position="9"/>
        <end position="218"/>
    </location>
</feature>
<comment type="pathway">
    <text evidence="2 11">Pyrimidine metabolism; CTP biosynthesis via de novo pathway; UDP from UMP (UMPK route): step 1/1.</text>
</comment>
<dbReference type="EMBL" id="RQGF01000031">
    <property type="protein sequence ID" value="TGL59264.1"/>
    <property type="molecule type" value="Genomic_DNA"/>
</dbReference>
<dbReference type="UniPathway" id="UPA00159">
    <property type="reaction ID" value="UER00275"/>
</dbReference>
<dbReference type="Pfam" id="PF00696">
    <property type="entry name" value="AA_kinase"/>
    <property type="match status" value="1"/>
</dbReference>
<keyword evidence="8 11" id="KW-0067">ATP-binding</keyword>
<comment type="subunit">
    <text evidence="11">Homohexamer.</text>
</comment>
<keyword evidence="6 11" id="KW-0547">Nucleotide-binding</keyword>
<evidence type="ECO:0000256" key="7">
    <source>
        <dbReference type="ARBA" id="ARBA00022777"/>
    </source>
</evidence>
<evidence type="ECO:0000256" key="3">
    <source>
        <dbReference type="ARBA" id="ARBA00007614"/>
    </source>
</evidence>
<dbReference type="NCBIfam" id="TIGR02075">
    <property type="entry name" value="pyrH_bact"/>
    <property type="match status" value="1"/>
</dbReference>
<dbReference type="PIRSF" id="PIRSF005650">
    <property type="entry name" value="Uridylate_kin"/>
    <property type="match status" value="1"/>
</dbReference>
<feature type="binding site" evidence="11">
    <location>
        <position position="170"/>
    </location>
    <ligand>
        <name>ATP</name>
        <dbReference type="ChEBI" id="CHEBI:30616"/>
    </ligand>
</feature>
<feature type="binding site" evidence="11">
    <location>
        <begin position="137"/>
        <end position="144"/>
    </location>
    <ligand>
        <name>UMP</name>
        <dbReference type="ChEBI" id="CHEBI:57865"/>
    </ligand>
</feature>
<evidence type="ECO:0000256" key="6">
    <source>
        <dbReference type="ARBA" id="ARBA00022741"/>
    </source>
</evidence>
<dbReference type="PANTHER" id="PTHR42833">
    <property type="entry name" value="URIDYLATE KINASE"/>
    <property type="match status" value="1"/>
</dbReference>
<feature type="binding site" evidence="11">
    <location>
        <position position="173"/>
    </location>
    <ligand>
        <name>ATP</name>
        <dbReference type="ChEBI" id="CHEBI:30616"/>
    </ligand>
</feature>
<keyword evidence="14" id="KW-1185">Reference proteome</keyword>
<dbReference type="InterPro" id="IPR011817">
    <property type="entry name" value="Uridylate_kinase"/>
</dbReference>
<evidence type="ECO:0000256" key="1">
    <source>
        <dbReference type="ARBA" id="ARBA00004496"/>
    </source>
</evidence>
<dbReference type="InterPro" id="IPR036393">
    <property type="entry name" value="AceGlu_kinase-like_sf"/>
</dbReference>
<dbReference type="CDD" id="cd04254">
    <property type="entry name" value="AAK_UMPK-PyrH-Ec"/>
    <property type="match status" value="1"/>
</dbReference>
<dbReference type="Gene3D" id="3.40.1160.10">
    <property type="entry name" value="Acetylglutamate kinase-like"/>
    <property type="match status" value="1"/>
</dbReference>
<dbReference type="RefSeq" id="WP_135650884.1">
    <property type="nucleotide sequence ID" value="NZ_RQGF01000031.1"/>
</dbReference>
<dbReference type="FunFam" id="3.40.1160.10:FF:000001">
    <property type="entry name" value="Uridylate kinase"/>
    <property type="match status" value="1"/>
</dbReference>
<dbReference type="PANTHER" id="PTHR42833:SF4">
    <property type="entry name" value="URIDYLATE KINASE PUMPKIN, CHLOROPLASTIC"/>
    <property type="match status" value="1"/>
</dbReference>
<dbReference type="SUPFAM" id="SSF53633">
    <property type="entry name" value="Carbamate kinase-like"/>
    <property type="match status" value="1"/>
</dbReference>
<feature type="binding site" evidence="11">
    <location>
        <position position="56"/>
    </location>
    <ligand>
        <name>UMP</name>
        <dbReference type="ChEBI" id="CHEBI:57865"/>
    </ligand>
</feature>
<feature type="binding site" evidence="11">
    <location>
        <begin position="14"/>
        <end position="17"/>
    </location>
    <ligand>
        <name>ATP</name>
        <dbReference type="ChEBI" id="CHEBI:30616"/>
    </ligand>
</feature>
<dbReference type="InterPro" id="IPR001048">
    <property type="entry name" value="Asp/Glu/Uridylate_kinase"/>
</dbReference>
<keyword evidence="9 11" id="KW-0665">Pyrimidine biosynthesis</keyword>
<dbReference type="GO" id="GO:0005737">
    <property type="term" value="C:cytoplasm"/>
    <property type="evidence" value="ECO:0007669"/>
    <property type="project" value="UniProtKB-SubCell"/>
</dbReference>
<evidence type="ECO:0000256" key="11">
    <source>
        <dbReference type="HAMAP-Rule" id="MF_01220"/>
    </source>
</evidence>
<keyword evidence="5 11" id="KW-0808">Transferase</keyword>
<reference evidence="13" key="1">
    <citation type="journal article" date="2019" name="PLoS Negl. Trop. Dis.">
        <title>Revisiting the worldwide diversity of Leptospira species in the environment.</title>
        <authorList>
            <person name="Vincent A.T."/>
            <person name="Schiettekatte O."/>
            <person name="Bourhy P."/>
            <person name="Veyrier F.J."/>
            <person name="Picardeau M."/>
        </authorList>
    </citation>
    <scope>NUCLEOTIDE SEQUENCE [LARGE SCALE GENOMIC DNA]</scope>
    <source>
        <strain evidence="13">201702455</strain>
    </source>
</reference>
<dbReference type="GO" id="GO:0033862">
    <property type="term" value="F:UMP kinase activity"/>
    <property type="evidence" value="ECO:0007669"/>
    <property type="project" value="UniProtKB-EC"/>
</dbReference>
<dbReference type="Proteomes" id="UP000297762">
    <property type="component" value="Unassembled WGS sequence"/>
</dbReference>
<feature type="binding site" evidence="11">
    <location>
        <position position="57"/>
    </location>
    <ligand>
        <name>ATP</name>
        <dbReference type="ChEBI" id="CHEBI:30616"/>
    </ligand>
</feature>
<proteinExistence type="inferred from homology"/>
<feature type="binding site" evidence="11">
    <location>
        <position position="61"/>
    </location>
    <ligand>
        <name>ATP</name>
        <dbReference type="ChEBI" id="CHEBI:30616"/>
    </ligand>
</feature>